<gene>
    <name evidence="1" type="ORF">SDC9_155280</name>
</gene>
<accession>A0A645F5W7</accession>
<dbReference type="EMBL" id="VSSQ01054015">
    <property type="protein sequence ID" value="MPN08004.1"/>
    <property type="molecule type" value="Genomic_DNA"/>
</dbReference>
<protein>
    <submittedName>
        <fullName evidence="1">Uncharacterized protein</fullName>
    </submittedName>
</protein>
<comment type="caution">
    <text evidence="1">The sequence shown here is derived from an EMBL/GenBank/DDBJ whole genome shotgun (WGS) entry which is preliminary data.</text>
</comment>
<reference evidence="1" key="1">
    <citation type="submission" date="2019-08" db="EMBL/GenBank/DDBJ databases">
        <authorList>
            <person name="Kucharzyk K."/>
            <person name="Murdoch R.W."/>
            <person name="Higgins S."/>
            <person name="Loffler F."/>
        </authorList>
    </citation>
    <scope>NUCLEOTIDE SEQUENCE</scope>
</reference>
<evidence type="ECO:0000313" key="1">
    <source>
        <dbReference type="EMBL" id="MPN08004.1"/>
    </source>
</evidence>
<sequence>MSPAVENNVSFDSLFFCNSDLLQCIIQGIEEEVLIYRFLPVQCEEVIIVSSFDGMEDIQYFLR</sequence>
<proteinExistence type="predicted"/>
<organism evidence="1">
    <name type="scientific">bioreactor metagenome</name>
    <dbReference type="NCBI Taxonomy" id="1076179"/>
    <lineage>
        <taxon>unclassified sequences</taxon>
        <taxon>metagenomes</taxon>
        <taxon>ecological metagenomes</taxon>
    </lineage>
</organism>
<name>A0A645F5W7_9ZZZZ</name>
<dbReference type="AlphaFoldDB" id="A0A645F5W7"/>